<name>A0ABR0KDS8_9EURO</name>
<reference evidence="2 3" key="1">
    <citation type="submission" date="2023-08" db="EMBL/GenBank/DDBJ databases">
        <title>Black Yeasts Isolated from many extreme environments.</title>
        <authorList>
            <person name="Coleine C."/>
            <person name="Stajich J.E."/>
            <person name="Selbmann L."/>
        </authorList>
    </citation>
    <scope>NUCLEOTIDE SEQUENCE [LARGE SCALE GENOMIC DNA]</scope>
    <source>
        <strain evidence="2 3">CCFEE 5885</strain>
    </source>
</reference>
<proteinExistence type="predicted"/>
<protein>
    <recommendedName>
        <fullName evidence="4">NAD(P)-binding protein</fullName>
    </recommendedName>
</protein>
<keyword evidence="3" id="KW-1185">Reference proteome</keyword>
<dbReference type="InterPro" id="IPR052228">
    <property type="entry name" value="Sec_Metab_Biosynth_Oxidored"/>
</dbReference>
<comment type="caution">
    <text evidence="2">The sequence shown here is derived from an EMBL/GenBank/DDBJ whole genome shotgun (WGS) entry which is preliminary data.</text>
</comment>
<gene>
    <name evidence="2" type="ORF">LTR24_003852</name>
</gene>
<dbReference type="Proteomes" id="UP001345013">
    <property type="component" value="Unassembled WGS sequence"/>
</dbReference>
<dbReference type="Gene3D" id="3.40.50.720">
    <property type="entry name" value="NAD(P)-binding Rossmann-like Domain"/>
    <property type="match status" value="1"/>
</dbReference>
<evidence type="ECO:0000313" key="2">
    <source>
        <dbReference type="EMBL" id="KAK5094043.1"/>
    </source>
</evidence>
<organism evidence="2 3">
    <name type="scientific">Lithohypha guttulata</name>
    <dbReference type="NCBI Taxonomy" id="1690604"/>
    <lineage>
        <taxon>Eukaryota</taxon>
        <taxon>Fungi</taxon>
        <taxon>Dikarya</taxon>
        <taxon>Ascomycota</taxon>
        <taxon>Pezizomycotina</taxon>
        <taxon>Eurotiomycetes</taxon>
        <taxon>Chaetothyriomycetidae</taxon>
        <taxon>Chaetothyriales</taxon>
        <taxon>Trichomeriaceae</taxon>
        <taxon>Lithohypha</taxon>
    </lineage>
</organism>
<dbReference type="SUPFAM" id="SSF51735">
    <property type="entry name" value="NAD(P)-binding Rossmann-fold domains"/>
    <property type="match status" value="1"/>
</dbReference>
<sequence length="341" mass="36843">MVSYEEVQASNSQIVTTLPAGLVAVFIGGTNGIGEYTLKQFARHTKQPRVYIIGRSEDAGDRIRKECETLNPNGSFKFTKSDTSLICNVDELCRVIKAREKEINLLFMTIGTLDFYSNTSEGLRRSAALVHFARARFIQNFLPELQAAKSLKRVVSVMAGTKEGAFDPEDINADRAGLIGARGHAASMVTMGMEVLAQKAPDVSFVHDFPGPFKSGIGREMPGLLGVVLRTLAAVIGPLYNIPNAESGAYHLFFATSAKYPPRSDATSASGVTLGEHTSAARGTDGNIGSGMYSIDEKGKSASAAVEQLLSEMRKSGTLKKLWTQTESEWHRITGSIKAPF</sequence>
<dbReference type="InterPro" id="IPR036291">
    <property type="entry name" value="NAD(P)-bd_dom_sf"/>
</dbReference>
<evidence type="ECO:0000313" key="3">
    <source>
        <dbReference type="Proteomes" id="UP001345013"/>
    </source>
</evidence>
<dbReference type="PANTHER" id="PTHR47534">
    <property type="entry name" value="YALI0E05731P"/>
    <property type="match status" value="1"/>
</dbReference>
<keyword evidence="1" id="KW-0560">Oxidoreductase</keyword>
<accession>A0ABR0KDS8</accession>
<evidence type="ECO:0000256" key="1">
    <source>
        <dbReference type="ARBA" id="ARBA00023002"/>
    </source>
</evidence>
<evidence type="ECO:0008006" key="4">
    <source>
        <dbReference type="Google" id="ProtNLM"/>
    </source>
</evidence>
<dbReference type="PANTHER" id="PTHR47534:SF3">
    <property type="entry name" value="ALCOHOL DEHYDROGENASE-LIKE C-TERMINAL DOMAIN-CONTAINING PROTEIN"/>
    <property type="match status" value="1"/>
</dbReference>
<dbReference type="EMBL" id="JAVRRG010000037">
    <property type="protein sequence ID" value="KAK5094043.1"/>
    <property type="molecule type" value="Genomic_DNA"/>
</dbReference>